<dbReference type="PANTHER" id="PTHR30383">
    <property type="entry name" value="THIOESTERASE 1/PROTEASE 1/LYSOPHOSPHOLIPASE L1"/>
    <property type="match status" value="1"/>
</dbReference>
<evidence type="ECO:0000313" key="3">
    <source>
        <dbReference type="EMBL" id="EDM25450.1"/>
    </source>
</evidence>
<feature type="chain" id="PRO_5002692508" evidence="1">
    <location>
        <begin position="22"/>
        <end position="244"/>
    </location>
</feature>
<dbReference type="PANTHER" id="PTHR30383:SF5">
    <property type="entry name" value="SGNH HYDROLASE-TYPE ESTERASE DOMAIN-CONTAINING PROTEIN"/>
    <property type="match status" value="1"/>
</dbReference>
<dbReference type="STRING" id="313628.LNTAR_25315"/>
<dbReference type="Pfam" id="PF13472">
    <property type="entry name" value="Lipase_GDSL_2"/>
    <property type="match status" value="1"/>
</dbReference>
<accession>A6DSA5</accession>
<comment type="caution">
    <text evidence="3">The sequence shown here is derived from an EMBL/GenBank/DDBJ whole genome shotgun (WGS) entry which is preliminary data.</text>
</comment>
<evidence type="ECO:0000313" key="4">
    <source>
        <dbReference type="Proteomes" id="UP000004947"/>
    </source>
</evidence>
<keyword evidence="1" id="KW-0732">Signal</keyword>
<proteinExistence type="predicted"/>
<name>A6DSA5_9BACT</name>
<dbReference type="AlphaFoldDB" id="A6DSA5"/>
<dbReference type="InterPro" id="IPR036514">
    <property type="entry name" value="SGNH_hydro_sf"/>
</dbReference>
<dbReference type="SUPFAM" id="SSF52266">
    <property type="entry name" value="SGNH hydrolase"/>
    <property type="match status" value="1"/>
</dbReference>
<dbReference type="GO" id="GO:0004622">
    <property type="term" value="F:phosphatidylcholine lysophospholipase activity"/>
    <property type="evidence" value="ECO:0007669"/>
    <property type="project" value="TreeGrafter"/>
</dbReference>
<dbReference type="Proteomes" id="UP000004947">
    <property type="component" value="Unassembled WGS sequence"/>
</dbReference>
<feature type="signal peptide" evidence="1">
    <location>
        <begin position="1"/>
        <end position="21"/>
    </location>
</feature>
<evidence type="ECO:0000256" key="1">
    <source>
        <dbReference type="SAM" id="SignalP"/>
    </source>
</evidence>
<reference evidence="3 4" key="1">
    <citation type="journal article" date="2010" name="J. Bacteriol.">
        <title>Genome sequence of Lentisphaera araneosa HTCC2155T, the type species of the order Lentisphaerales in the phylum Lentisphaerae.</title>
        <authorList>
            <person name="Thrash J.C."/>
            <person name="Cho J.C."/>
            <person name="Vergin K.L."/>
            <person name="Morris R.M."/>
            <person name="Giovannoni S.J."/>
        </authorList>
    </citation>
    <scope>NUCLEOTIDE SEQUENCE [LARGE SCALE GENOMIC DNA]</scope>
    <source>
        <strain evidence="3 4">HTCC2155</strain>
    </source>
</reference>
<dbReference type="eggNOG" id="COG2755">
    <property type="taxonomic scope" value="Bacteria"/>
</dbReference>
<feature type="domain" description="SGNH hydrolase-type esterase" evidence="2">
    <location>
        <begin position="31"/>
        <end position="201"/>
    </location>
</feature>
<organism evidence="3 4">
    <name type="scientific">Lentisphaera araneosa HTCC2155</name>
    <dbReference type="NCBI Taxonomy" id="313628"/>
    <lineage>
        <taxon>Bacteria</taxon>
        <taxon>Pseudomonadati</taxon>
        <taxon>Lentisphaerota</taxon>
        <taxon>Lentisphaeria</taxon>
        <taxon>Lentisphaerales</taxon>
        <taxon>Lentisphaeraceae</taxon>
        <taxon>Lentisphaera</taxon>
    </lineage>
</organism>
<gene>
    <name evidence="3" type="ORF">LNTAR_25315</name>
</gene>
<dbReference type="EMBL" id="ABCK01000029">
    <property type="protein sequence ID" value="EDM25450.1"/>
    <property type="molecule type" value="Genomic_DNA"/>
</dbReference>
<dbReference type="Gene3D" id="3.40.50.1110">
    <property type="entry name" value="SGNH hydrolase"/>
    <property type="match status" value="1"/>
</dbReference>
<keyword evidence="4" id="KW-1185">Reference proteome</keyword>
<evidence type="ECO:0000259" key="2">
    <source>
        <dbReference type="Pfam" id="PF13472"/>
    </source>
</evidence>
<sequence>MKNIVRLILLLSCYLSLNLSAEEMQTCTILALGDSITEGSRSAANYRPYLIKLLSAENKDYKFIGPKKDHTSHHAGYSGRNSSHLRSVITRLYRSHPAEIVLIHTGHNHFAKNKPINTILADNKAIVKAIQKINPNAKILLATIIPSGKLPKYAYIPDLNKELKKFIKSTEGVFLVDQAAGFDWKKDTVSDKVHPNSDGAKKMASKWFQQIQNLAQGLKANTLIDELPENEKIALDHASKVIPL</sequence>
<protein>
    <submittedName>
        <fullName evidence="3">Cellulose-binding, family II, bacterial type</fullName>
    </submittedName>
</protein>
<dbReference type="InterPro" id="IPR051532">
    <property type="entry name" value="Ester_Hydrolysis_Enzymes"/>
</dbReference>
<dbReference type="InterPro" id="IPR013830">
    <property type="entry name" value="SGNH_hydro"/>
</dbReference>